<name>W4QUF0_HALA3</name>
<dbReference type="Pfam" id="PF00534">
    <property type="entry name" value="Glycos_transf_1"/>
    <property type="match status" value="1"/>
</dbReference>
<dbReference type="Gene3D" id="3.40.50.2000">
    <property type="entry name" value="Glycogen Phosphorylase B"/>
    <property type="match status" value="2"/>
</dbReference>
<comment type="caution">
    <text evidence="3">The sequence shown here is derived from an EMBL/GenBank/DDBJ whole genome shotgun (WGS) entry which is preliminary data.</text>
</comment>
<reference evidence="3 4" key="1">
    <citation type="journal article" date="2014" name="Genome Announc.">
        <title>Draft Genome Sequences of Three Alkaliphilic Bacillus Strains, Bacillus wakoensis JCM 9140T, Bacillus akibai JCM 9157T, and Bacillus hemicellulosilyticus JCM 9152T.</title>
        <authorList>
            <person name="Yuki M."/>
            <person name="Oshima K."/>
            <person name="Suda W."/>
            <person name="Oshida Y."/>
            <person name="Kitamura K."/>
            <person name="Iida T."/>
            <person name="Hattori M."/>
            <person name="Ohkuma M."/>
        </authorList>
    </citation>
    <scope>NUCLEOTIDE SEQUENCE [LARGE SCALE GENOMIC DNA]</scope>
    <source>
        <strain evidence="3 4">JCM 9157</strain>
    </source>
</reference>
<organism evidence="3 4">
    <name type="scientific">Halalkalibacter akibai (strain ATCC 43226 / DSM 21942 / CIP 109018 / JCM 9157 / 1139)</name>
    <name type="common">Bacillus akibai</name>
    <dbReference type="NCBI Taxonomy" id="1236973"/>
    <lineage>
        <taxon>Bacteria</taxon>
        <taxon>Bacillati</taxon>
        <taxon>Bacillota</taxon>
        <taxon>Bacilli</taxon>
        <taxon>Bacillales</taxon>
        <taxon>Bacillaceae</taxon>
        <taxon>Halalkalibacter</taxon>
    </lineage>
</organism>
<gene>
    <name evidence="3" type="ORF">JCM9157_2937</name>
</gene>
<dbReference type="PANTHER" id="PTHR45947:SF3">
    <property type="entry name" value="SULFOQUINOVOSYL TRANSFERASE SQD2"/>
    <property type="match status" value="1"/>
</dbReference>
<dbReference type="PANTHER" id="PTHR45947">
    <property type="entry name" value="SULFOQUINOVOSYL TRANSFERASE SQD2"/>
    <property type="match status" value="1"/>
</dbReference>
<proteinExistence type="predicted"/>
<evidence type="ECO:0000259" key="2">
    <source>
        <dbReference type="Pfam" id="PF13439"/>
    </source>
</evidence>
<dbReference type="Pfam" id="PF13439">
    <property type="entry name" value="Glyco_transf_4"/>
    <property type="match status" value="1"/>
</dbReference>
<protein>
    <submittedName>
        <fullName evidence="3">Glycosyltransferase</fullName>
    </submittedName>
</protein>
<evidence type="ECO:0000313" key="3">
    <source>
        <dbReference type="EMBL" id="GAE35800.1"/>
    </source>
</evidence>
<dbReference type="STRING" id="1236973.JCM9157_2937"/>
<dbReference type="EMBL" id="BAUV01000023">
    <property type="protein sequence ID" value="GAE35800.1"/>
    <property type="molecule type" value="Genomic_DNA"/>
</dbReference>
<dbReference type="GO" id="GO:0016757">
    <property type="term" value="F:glycosyltransferase activity"/>
    <property type="evidence" value="ECO:0007669"/>
    <property type="project" value="InterPro"/>
</dbReference>
<dbReference type="InterPro" id="IPR001296">
    <property type="entry name" value="Glyco_trans_1"/>
</dbReference>
<dbReference type="SUPFAM" id="SSF53756">
    <property type="entry name" value="UDP-Glycosyltransferase/glycogen phosphorylase"/>
    <property type="match status" value="1"/>
</dbReference>
<sequence>MNILVITHMYPTNSDPVYGNFIHDQVKEMQRQGLKVKVICPIPIVPFPLHVLNKKWRIYSKIPKKTIYDGVEVYHPRYTLLPKSLLFHLSGHSAYLAIRKLARTLYQEYPFDLIHTHVALPSGYVGTKLAKIYKVPCMLTIHGKDLQTTVHINHKCQKTIRSILEKTESIILVSEKLKRRITELFPNVLSKCEVIPNGVNIILNQSKPLLIKQQTYILSVGNLYQSKGTEINLLAFKEITRDFPECSYLIIGEGPEKDHLKRLAKELNIEDKVIFLGKVPHNEVLAYMKSCTIFSLPSWMEAFGIVYIEAMSLGKPVIACEGEGISDTIEHFKTGFLIPPNNVETLVETFTLLLSNAQLRTEVGNNAKQLASTTFSWKKNVLHYKHIFNKIVG</sequence>
<dbReference type="RefSeq" id="WP_035665352.1">
    <property type="nucleotide sequence ID" value="NZ_BAUV01000023.1"/>
</dbReference>
<feature type="domain" description="Glycosyl transferase family 1" evidence="1">
    <location>
        <begin position="208"/>
        <end position="369"/>
    </location>
</feature>
<accession>W4QUF0</accession>
<keyword evidence="4" id="KW-1185">Reference proteome</keyword>
<keyword evidence="3" id="KW-0808">Transferase</keyword>
<dbReference type="eggNOG" id="COG0297">
    <property type="taxonomic scope" value="Bacteria"/>
</dbReference>
<dbReference type="InterPro" id="IPR050194">
    <property type="entry name" value="Glycosyltransferase_grp1"/>
</dbReference>
<dbReference type="InterPro" id="IPR028098">
    <property type="entry name" value="Glyco_trans_4-like_N"/>
</dbReference>
<evidence type="ECO:0000313" key="4">
    <source>
        <dbReference type="Proteomes" id="UP000018896"/>
    </source>
</evidence>
<dbReference type="AlphaFoldDB" id="W4QUF0"/>
<evidence type="ECO:0000259" key="1">
    <source>
        <dbReference type="Pfam" id="PF00534"/>
    </source>
</evidence>
<dbReference type="OrthoDB" id="179766at2"/>
<dbReference type="Proteomes" id="UP000018896">
    <property type="component" value="Unassembled WGS sequence"/>
</dbReference>
<feature type="domain" description="Glycosyltransferase subfamily 4-like N-terminal" evidence="2">
    <location>
        <begin position="20"/>
        <end position="200"/>
    </location>
</feature>